<proteinExistence type="predicted"/>
<evidence type="ECO:0000313" key="2">
    <source>
        <dbReference type="EMBL" id="KAJ8345451.1"/>
    </source>
</evidence>
<evidence type="ECO:0000256" key="1">
    <source>
        <dbReference type="SAM" id="MobiDB-lite"/>
    </source>
</evidence>
<evidence type="ECO:0000313" key="3">
    <source>
        <dbReference type="Proteomes" id="UP001152622"/>
    </source>
</evidence>
<gene>
    <name evidence="2" type="ORF">SKAU_G00296440</name>
</gene>
<dbReference type="OrthoDB" id="2984333at2759"/>
<feature type="region of interest" description="Disordered" evidence="1">
    <location>
        <begin position="1"/>
        <end position="51"/>
    </location>
</feature>
<protein>
    <submittedName>
        <fullName evidence="2">Uncharacterized protein</fullName>
    </submittedName>
</protein>
<feature type="compositionally biased region" description="Basic and acidic residues" evidence="1">
    <location>
        <begin position="95"/>
        <end position="115"/>
    </location>
</feature>
<dbReference type="EMBL" id="JAINUF010000012">
    <property type="protein sequence ID" value="KAJ8345451.1"/>
    <property type="molecule type" value="Genomic_DNA"/>
</dbReference>
<reference evidence="2" key="1">
    <citation type="journal article" date="2023" name="Science">
        <title>Genome structures resolve the early diversification of teleost fishes.</title>
        <authorList>
            <person name="Parey E."/>
            <person name="Louis A."/>
            <person name="Montfort J."/>
            <person name="Bouchez O."/>
            <person name="Roques C."/>
            <person name="Iampietro C."/>
            <person name="Lluch J."/>
            <person name="Castinel A."/>
            <person name="Donnadieu C."/>
            <person name="Desvignes T."/>
            <person name="Floi Bucao C."/>
            <person name="Jouanno E."/>
            <person name="Wen M."/>
            <person name="Mejri S."/>
            <person name="Dirks R."/>
            <person name="Jansen H."/>
            <person name="Henkel C."/>
            <person name="Chen W.J."/>
            <person name="Zahm M."/>
            <person name="Cabau C."/>
            <person name="Klopp C."/>
            <person name="Thompson A.W."/>
            <person name="Robinson-Rechavi M."/>
            <person name="Braasch I."/>
            <person name="Lecointre G."/>
            <person name="Bobe J."/>
            <person name="Postlethwait J.H."/>
            <person name="Berthelot C."/>
            <person name="Roest Crollius H."/>
            <person name="Guiguen Y."/>
        </authorList>
    </citation>
    <scope>NUCLEOTIDE SEQUENCE</scope>
    <source>
        <strain evidence="2">WJC10195</strain>
    </source>
</reference>
<keyword evidence="3" id="KW-1185">Reference proteome</keyword>
<feature type="compositionally biased region" description="Polar residues" evidence="1">
    <location>
        <begin position="22"/>
        <end position="31"/>
    </location>
</feature>
<feature type="compositionally biased region" description="Basic residues" evidence="1">
    <location>
        <begin position="8"/>
        <end position="20"/>
    </location>
</feature>
<accession>A0A9Q1EUV6</accession>
<dbReference type="AlphaFoldDB" id="A0A9Q1EUV6"/>
<feature type="region of interest" description="Disordered" evidence="1">
    <location>
        <begin position="86"/>
        <end position="121"/>
    </location>
</feature>
<dbReference type="Proteomes" id="UP001152622">
    <property type="component" value="Chromosome 12"/>
</dbReference>
<comment type="caution">
    <text evidence="2">The sequence shown here is derived from an EMBL/GenBank/DDBJ whole genome shotgun (WGS) entry which is preliminary data.</text>
</comment>
<organism evidence="2 3">
    <name type="scientific">Synaphobranchus kaupii</name>
    <name type="common">Kaup's arrowtooth eel</name>
    <dbReference type="NCBI Taxonomy" id="118154"/>
    <lineage>
        <taxon>Eukaryota</taxon>
        <taxon>Metazoa</taxon>
        <taxon>Chordata</taxon>
        <taxon>Craniata</taxon>
        <taxon>Vertebrata</taxon>
        <taxon>Euteleostomi</taxon>
        <taxon>Actinopterygii</taxon>
        <taxon>Neopterygii</taxon>
        <taxon>Teleostei</taxon>
        <taxon>Anguilliformes</taxon>
        <taxon>Synaphobranchidae</taxon>
        <taxon>Synaphobranchus</taxon>
    </lineage>
</organism>
<sequence>MPLASRLRPAKRTPGRHPLKSFRSSTKQSTPKHVDKRRKRAAVEGPRRGGFSRCRMRRWPHLLHHAGANAFRRFTPESLAEIERRMVEEKEEQEGEKHVEVAEEDLPKPKSDLEAGKSVPFIYGDPPRDVLNVPLEDLDPFYKAQKVGPVGHAQRATP</sequence>
<name>A0A9Q1EUV6_SYNKA</name>